<evidence type="ECO:0000256" key="3">
    <source>
        <dbReference type="PROSITE-ProRule" id="PRU00357"/>
    </source>
</evidence>
<feature type="domain" description="CCT" evidence="4">
    <location>
        <begin position="232"/>
        <end position="274"/>
    </location>
</feature>
<dbReference type="GO" id="GO:0003676">
    <property type="term" value="F:nucleic acid binding"/>
    <property type="evidence" value="ECO:0007669"/>
    <property type="project" value="InterPro"/>
</dbReference>
<accession>A0A2P5F1X4</accession>
<dbReference type="Proteomes" id="UP000237000">
    <property type="component" value="Unassembled WGS sequence"/>
</dbReference>
<dbReference type="PANTHER" id="PTHR31319">
    <property type="entry name" value="ZINC FINGER PROTEIN CONSTANS-LIKE 4"/>
    <property type="match status" value="1"/>
</dbReference>
<dbReference type="GO" id="GO:0003700">
    <property type="term" value="F:DNA-binding transcription factor activity"/>
    <property type="evidence" value="ECO:0007669"/>
    <property type="project" value="TreeGrafter"/>
</dbReference>
<evidence type="ECO:0000313" key="6">
    <source>
        <dbReference type="Proteomes" id="UP000237000"/>
    </source>
</evidence>
<dbReference type="GO" id="GO:0004523">
    <property type="term" value="F:RNA-DNA hybrid ribonuclease activity"/>
    <property type="evidence" value="ECO:0007669"/>
    <property type="project" value="InterPro"/>
</dbReference>
<dbReference type="PROSITE" id="PS51017">
    <property type="entry name" value="CCT"/>
    <property type="match status" value="1"/>
</dbReference>
<dbReference type="Pfam" id="PF06203">
    <property type="entry name" value="CCT"/>
    <property type="match status" value="1"/>
</dbReference>
<reference evidence="6" key="1">
    <citation type="submission" date="2016-06" db="EMBL/GenBank/DDBJ databases">
        <title>Parallel loss of symbiosis genes in relatives of nitrogen-fixing non-legume Parasponia.</title>
        <authorList>
            <person name="Van Velzen R."/>
            <person name="Holmer R."/>
            <person name="Bu F."/>
            <person name="Rutten L."/>
            <person name="Van Zeijl A."/>
            <person name="Liu W."/>
            <person name="Santuari L."/>
            <person name="Cao Q."/>
            <person name="Sharma T."/>
            <person name="Shen D."/>
            <person name="Roswanjaya Y."/>
            <person name="Wardhani T."/>
            <person name="Kalhor M.S."/>
            <person name="Jansen J."/>
            <person name="Van den Hoogen J."/>
            <person name="Gungor B."/>
            <person name="Hartog M."/>
            <person name="Hontelez J."/>
            <person name="Verver J."/>
            <person name="Yang W.-C."/>
            <person name="Schijlen E."/>
            <person name="Repin R."/>
            <person name="Schilthuizen M."/>
            <person name="Schranz E."/>
            <person name="Heidstra R."/>
            <person name="Miyata K."/>
            <person name="Fedorova E."/>
            <person name="Kohlen W."/>
            <person name="Bisseling T."/>
            <person name="Smit S."/>
            <person name="Geurts R."/>
        </authorList>
    </citation>
    <scope>NUCLEOTIDE SEQUENCE [LARGE SCALE GENOMIC DNA]</scope>
    <source>
        <strain evidence="6">cv. RG33-2</strain>
    </source>
</reference>
<protein>
    <submittedName>
        <fullName evidence="5">CCT domain containing protein</fullName>
    </submittedName>
</protein>
<keyword evidence="6" id="KW-1185">Reference proteome</keyword>
<sequence>MYAETGLLFPYFPNFSQERQQFEEFCKTQKSNASVSDLVQSCMISEYDMGGEGDLFKAPEAIIEEPFYKGFDPVTAAMSMVSCGEDAISRRALKVADIESLQKEQLLSEVFYEIEKDFLEKEAMDLPLSEILDIEIPTLRIDACLVQEDEQLSNSPFEECISSGCLRGPVTKPSFLDFPGKDFGTAANYGMGMRRAFSEGDIKTLIGCGNVSLIHYPHELPMMISKSISEERREKLSRYRNKKSKRNFGRKVKYACRKAVADNQPRIRGRFAKTDESDVRNHLGEVLLTYAEKLPHRDAETAEASALFVVVSALKQDGFSKIAFEGDYTTIFKALEGRTVLKS</sequence>
<dbReference type="InParanoid" id="A0A2P5F1X4"/>
<evidence type="ECO:0000259" key="4">
    <source>
        <dbReference type="PROSITE" id="PS51017"/>
    </source>
</evidence>
<organism evidence="5 6">
    <name type="scientific">Trema orientale</name>
    <name type="common">Charcoal tree</name>
    <name type="synonym">Celtis orientalis</name>
    <dbReference type="NCBI Taxonomy" id="63057"/>
    <lineage>
        <taxon>Eukaryota</taxon>
        <taxon>Viridiplantae</taxon>
        <taxon>Streptophyta</taxon>
        <taxon>Embryophyta</taxon>
        <taxon>Tracheophyta</taxon>
        <taxon>Spermatophyta</taxon>
        <taxon>Magnoliopsida</taxon>
        <taxon>eudicotyledons</taxon>
        <taxon>Gunneridae</taxon>
        <taxon>Pentapetalae</taxon>
        <taxon>rosids</taxon>
        <taxon>fabids</taxon>
        <taxon>Rosales</taxon>
        <taxon>Cannabaceae</taxon>
        <taxon>Trema</taxon>
    </lineage>
</organism>
<proteinExistence type="predicted"/>
<dbReference type="GO" id="GO:0009909">
    <property type="term" value="P:regulation of flower development"/>
    <property type="evidence" value="ECO:0007669"/>
    <property type="project" value="InterPro"/>
</dbReference>
<comment type="subcellular location">
    <subcellularLocation>
        <location evidence="1 3">Nucleus</location>
    </subcellularLocation>
</comment>
<evidence type="ECO:0000313" key="5">
    <source>
        <dbReference type="EMBL" id="PON91775.1"/>
    </source>
</evidence>
<gene>
    <name evidence="5" type="ORF">TorRG33x02_123730</name>
</gene>
<comment type="caution">
    <text evidence="5">The sequence shown here is derived from an EMBL/GenBank/DDBJ whole genome shotgun (WGS) entry which is preliminary data.</text>
</comment>
<dbReference type="Pfam" id="PF13456">
    <property type="entry name" value="RVT_3"/>
    <property type="match status" value="1"/>
</dbReference>
<keyword evidence="2 3" id="KW-0539">Nucleus</keyword>
<name>A0A2P5F1X4_TREOI</name>
<dbReference type="OrthoDB" id="289777at2759"/>
<evidence type="ECO:0000256" key="2">
    <source>
        <dbReference type="ARBA" id="ARBA00023242"/>
    </source>
</evidence>
<dbReference type="InterPro" id="IPR010402">
    <property type="entry name" value="CCT_domain"/>
</dbReference>
<dbReference type="GO" id="GO:0005634">
    <property type="term" value="C:nucleus"/>
    <property type="evidence" value="ECO:0007669"/>
    <property type="project" value="UniProtKB-SubCell"/>
</dbReference>
<dbReference type="InterPro" id="IPR002156">
    <property type="entry name" value="RNaseH_domain"/>
</dbReference>
<dbReference type="InterPro" id="IPR045281">
    <property type="entry name" value="CONSTANS-like"/>
</dbReference>
<dbReference type="AlphaFoldDB" id="A0A2P5F1X4"/>
<evidence type="ECO:0000256" key="1">
    <source>
        <dbReference type="ARBA" id="ARBA00004123"/>
    </source>
</evidence>
<dbReference type="EMBL" id="JXTC01000071">
    <property type="protein sequence ID" value="PON91775.1"/>
    <property type="molecule type" value="Genomic_DNA"/>
</dbReference>
<dbReference type="FunCoup" id="A0A2P5F1X4">
    <property type="interactions" value="577"/>
</dbReference>
<dbReference type="PANTHER" id="PTHR31319:SF71">
    <property type="entry name" value="CCT MOTIF FAMILY PROTEIN"/>
    <property type="match status" value="1"/>
</dbReference>